<protein>
    <submittedName>
        <fullName evidence="1">Uncharacterized protein</fullName>
    </submittedName>
</protein>
<proteinExistence type="predicted"/>
<dbReference type="InParanoid" id="A8NAR0"/>
<dbReference type="RefSeq" id="XP_001831912.2">
    <property type="nucleotide sequence ID" value="XM_001831860.2"/>
</dbReference>
<reference evidence="1 2" key="1">
    <citation type="journal article" date="2010" name="Proc. Natl. Acad. Sci. U.S.A.">
        <title>Insights into evolution of multicellular fungi from the assembled chromosomes of the mushroom Coprinopsis cinerea (Coprinus cinereus).</title>
        <authorList>
            <person name="Stajich J.E."/>
            <person name="Wilke S.K."/>
            <person name="Ahren D."/>
            <person name="Au C.H."/>
            <person name="Birren B.W."/>
            <person name="Borodovsky M."/>
            <person name="Burns C."/>
            <person name="Canback B."/>
            <person name="Casselton L.A."/>
            <person name="Cheng C.K."/>
            <person name="Deng J."/>
            <person name="Dietrich F.S."/>
            <person name="Fargo D.C."/>
            <person name="Farman M.L."/>
            <person name="Gathman A.C."/>
            <person name="Goldberg J."/>
            <person name="Guigo R."/>
            <person name="Hoegger P.J."/>
            <person name="Hooker J.B."/>
            <person name="Huggins A."/>
            <person name="James T.Y."/>
            <person name="Kamada T."/>
            <person name="Kilaru S."/>
            <person name="Kodira C."/>
            <person name="Kues U."/>
            <person name="Kupfer D."/>
            <person name="Kwan H.S."/>
            <person name="Lomsadze A."/>
            <person name="Li W."/>
            <person name="Lilly W.W."/>
            <person name="Ma L.J."/>
            <person name="Mackey A.J."/>
            <person name="Manning G."/>
            <person name="Martin F."/>
            <person name="Muraguchi H."/>
            <person name="Natvig D.O."/>
            <person name="Palmerini H."/>
            <person name="Ramesh M.A."/>
            <person name="Rehmeyer C.J."/>
            <person name="Roe B.A."/>
            <person name="Shenoy N."/>
            <person name="Stanke M."/>
            <person name="Ter-Hovhannisyan V."/>
            <person name="Tunlid A."/>
            <person name="Velagapudi R."/>
            <person name="Vision T.J."/>
            <person name="Zeng Q."/>
            <person name="Zolan M.E."/>
            <person name="Pukkila P.J."/>
        </authorList>
    </citation>
    <scope>NUCLEOTIDE SEQUENCE [LARGE SCALE GENOMIC DNA]</scope>
    <source>
        <strain evidence="2">Okayama-7 / 130 / ATCC MYA-4618 / FGSC 9003</strain>
    </source>
</reference>
<organism evidence="1 2">
    <name type="scientific">Coprinopsis cinerea (strain Okayama-7 / 130 / ATCC MYA-4618 / FGSC 9003)</name>
    <name type="common">Inky cap fungus</name>
    <name type="synonym">Hormographiella aspergillata</name>
    <dbReference type="NCBI Taxonomy" id="240176"/>
    <lineage>
        <taxon>Eukaryota</taxon>
        <taxon>Fungi</taxon>
        <taxon>Dikarya</taxon>
        <taxon>Basidiomycota</taxon>
        <taxon>Agaricomycotina</taxon>
        <taxon>Agaricomycetes</taxon>
        <taxon>Agaricomycetidae</taxon>
        <taxon>Agaricales</taxon>
        <taxon>Agaricineae</taxon>
        <taxon>Psathyrellaceae</taxon>
        <taxon>Coprinopsis</taxon>
    </lineage>
</organism>
<dbReference type="Proteomes" id="UP000001861">
    <property type="component" value="Unassembled WGS sequence"/>
</dbReference>
<dbReference type="GeneID" id="6008390"/>
<gene>
    <name evidence="1" type="ORF">CC1G_08429</name>
</gene>
<dbReference type="VEuPathDB" id="FungiDB:CC1G_08429"/>
<name>A8NAR0_COPC7</name>
<evidence type="ECO:0000313" key="2">
    <source>
        <dbReference type="Proteomes" id="UP000001861"/>
    </source>
</evidence>
<comment type="caution">
    <text evidence="1">The sequence shown here is derived from an EMBL/GenBank/DDBJ whole genome shotgun (WGS) entry which is preliminary data.</text>
</comment>
<dbReference type="HOGENOM" id="CLU_1875334_0_0_1"/>
<dbReference type="KEGG" id="cci:CC1G_08429"/>
<dbReference type="EMBL" id="AACS02000007">
    <property type="protein sequence ID" value="EAU89947.2"/>
    <property type="molecule type" value="Genomic_DNA"/>
</dbReference>
<dbReference type="AlphaFoldDB" id="A8NAR0"/>
<evidence type="ECO:0000313" key="1">
    <source>
        <dbReference type="EMBL" id="EAU89947.2"/>
    </source>
</evidence>
<accession>A8NAR0</accession>
<keyword evidence="2" id="KW-1185">Reference proteome</keyword>
<sequence length="136" mass="15594">MAEELISSATVGYMSVMGTASLFQIMRRYYDAIEVHACKSFFYSCPFIRGPQTPGQRFDWHLVQHVNGAIKQYQASMVLVNGNSRSGWTGSRGVLSSGFRNEEWDCGVYRPELARLYSLQACFDSTLERDWEQERK</sequence>